<feature type="domain" description="SWIM-type" evidence="4">
    <location>
        <begin position="382"/>
        <end position="427"/>
    </location>
</feature>
<dbReference type="GO" id="GO:0008270">
    <property type="term" value="F:zinc ion binding"/>
    <property type="evidence" value="ECO:0007669"/>
    <property type="project" value="UniProtKB-KW"/>
</dbReference>
<keyword evidence="1" id="KW-0862">Zinc</keyword>
<keyword evidence="1" id="KW-0479">Metal-binding</keyword>
<dbReference type="PROSITE" id="PS50966">
    <property type="entry name" value="ZF_SWIM"/>
    <property type="match status" value="1"/>
</dbReference>
<dbReference type="InterPro" id="IPR036236">
    <property type="entry name" value="Znf_C2H2_sf"/>
</dbReference>
<evidence type="ECO:0000259" key="3">
    <source>
        <dbReference type="PROSITE" id="PS50157"/>
    </source>
</evidence>
<dbReference type="InterPro" id="IPR007527">
    <property type="entry name" value="Znf_SWIM"/>
</dbReference>
<evidence type="ECO:0000256" key="1">
    <source>
        <dbReference type="PROSITE-ProRule" id="PRU00042"/>
    </source>
</evidence>
<feature type="domain" description="C2H2-type" evidence="3">
    <location>
        <begin position="146"/>
        <end position="173"/>
    </location>
</feature>
<dbReference type="PANTHER" id="PTHR33936:SF24">
    <property type="entry name" value="C2H2-TYPE DOMAIN-CONTAINING PROTEIN"/>
    <property type="match status" value="1"/>
</dbReference>
<name>A0AAE1NTG2_9EUCA</name>
<keyword evidence="6" id="KW-1185">Reference proteome</keyword>
<dbReference type="InterPro" id="IPR052797">
    <property type="entry name" value="RegFact_GeneExpr_CellDeath"/>
</dbReference>
<dbReference type="PROSITE" id="PS50157">
    <property type="entry name" value="ZINC_FINGER_C2H2_2"/>
    <property type="match status" value="2"/>
</dbReference>
<protein>
    <submittedName>
        <fullName evidence="5">Uncharacterized protein</fullName>
    </submittedName>
</protein>
<dbReference type="InterPro" id="IPR013087">
    <property type="entry name" value="Znf_C2H2_type"/>
</dbReference>
<evidence type="ECO:0000259" key="4">
    <source>
        <dbReference type="PROSITE" id="PS50966"/>
    </source>
</evidence>
<dbReference type="PROSITE" id="PS00028">
    <property type="entry name" value="ZINC_FINGER_C2H2_1"/>
    <property type="match status" value="3"/>
</dbReference>
<keyword evidence="1" id="KW-0863">Zinc-finger</keyword>
<organism evidence="5 6">
    <name type="scientific">Petrolisthes manimaculis</name>
    <dbReference type="NCBI Taxonomy" id="1843537"/>
    <lineage>
        <taxon>Eukaryota</taxon>
        <taxon>Metazoa</taxon>
        <taxon>Ecdysozoa</taxon>
        <taxon>Arthropoda</taxon>
        <taxon>Crustacea</taxon>
        <taxon>Multicrustacea</taxon>
        <taxon>Malacostraca</taxon>
        <taxon>Eumalacostraca</taxon>
        <taxon>Eucarida</taxon>
        <taxon>Decapoda</taxon>
        <taxon>Pleocyemata</taxon>
        <taxon>Anomura</taxon>
        <taxon>Galatheoidea</taxon>
        <taxon>Porcellanidae</taxon>
        <taxon>Petrolisthes</taxon>
    </lineage>
</organism>
<feature type="domain" description="C2H2-type" evidence="3">
    <location>
        <begin position="104"/>
        <end position="132"/>
    </location>
</feature>
<feature type="region of interest" description="Disordered" evidence="2">
    <location>
        <begin position="427"/>
        <end position="449"/>
    </location>
</feature>
<dbReference type="AlphaFoldDB" id="A0AAE1NTG2"/>
<dbReference type="Proteomes" id="UP001292094">
    <property type="component" value="Unassembled WGS sequence"/>
</dbReference>
<evidence type="ECO:0000313" key="5">
    <source>
        <dbReference type="EMBL" id="KAK4295181.1"/>
    </source>
</evidence>
<sequence length="569" mass="64237">MSIDSVDGQNKAVLKGSVDGQNEITALSVGVQNKAVLSGTVGRKNKVPLRRIVVGENKTASSGSVDGGQTKFPLLVSVGGKSKILLRRSAPGQDAAPSRSSVFYKCGHCDKDFTRTNARKKHETKFHGVEHERVDEAKGGDHDPSLACTVCDKTFTRIDNKRAHERNQHGVKPQPRPITSGKDKRRPTSVKCKECNEAYRTLDNYREHLLHKHQIETHKTFHEFTSQKEFLAWKGSVEMEVGVNYTAHAGSWRTGEGSKQIFYCRRSGVKPATQDTCTSKKKRAQKKQGSSKLGLYCTSSMEVLRCDGTIRVTLYTDHHDHQLGPPHLVHMVLPKSEKDKIAGMITQGIERYKILEQVRKASGENRTSIVERKDIENIIAEYGLNESQSRHTDCQVCKCMYICSCDDNAAERKNPCKHIHTVVGYLKNNPRPRKRKSPKDSVCNEESTDTQAEEYREQLKWRMHLLLSKCDEMRDLESMKALDKYLSKAFGIVDVNDTNHSHSVNLPLDKNEGGKQDNPTKKKRRKEEEKSLRKPCVVEEAEQENGEIKCVKSHIDNEHSYTVSEFAII</sequence>
<proteinExistence type="predicted"/>
<feature type="region of interest" description="Disordered" evidence="2">
    <location>
        <begin position="162"/>
        <end position="188"/>
    </location>
</feature>
<evidence type="ECO:0000313" key="6">
    <source>
        <dbReference type="Proteomes" id="UP001292094"/>
    </source>
</evidence>
<gene>
    <name evidence="5" type="ORF">Pmani_032237</name>
</gene>
<dbReference type="EMBL" id="JAWZYT010004128">
    <property type="protein sequence ID" value="KAK4295181.1"/>
    <property type="molecule type" value="Genomic_DNA"/>
</dbReference>
<evidence type="ECO:0000256" key="2">
    <source>
        <dbReference type="SAM" id="MobiDB-lite"/>
    </source>
</evidence>
<dbReference type="SMART" id="SM00355">
    <property type="entry name" value="ZnF_C2H2"/>
    <property type="match status" value="3"/>
</dbReference>
<dbReference type="PANTHER" id="PTHR33936">
    <property type="entry name" value="PROTEIN CBG17840"/>
    <property type="match status" value="1"/>
</dbReference>
<reference evidence="5" key="1">
    <citation type="submission" date="2023-11" db="EMBL/GenBank/DDBJ databases">
        <title>Genome assemblies of two species of porcelain crab, Petrolisthes cinctipes and Petrolisthes manimaculis (Anomura: Porcellanidae).</title>
        <authorList>
            <person name="Angst P."/>
        </authorList>
    </citation>
    <scope>NUCLEOTIDE SEQUENCE</scope>
    <source>
        <strain evidence="5">PB745_02</strain>
        <tissue evidence="5">Gill</tissue>
    </source>
</reference>
<dbReference type="SUPFAM" id="SSF57667">
    <property type="entry name" value="beta-beta-alpha zinc fingers"/>
    <property type="match status" value="1"/>
</dbReference>
<dbReference type="Gene3D" id="3.30.160.60">
    <property type="entry name" value="Classic Zinc Finger"/>
    <property type="match status" value="1"/>
</dbReference>
<feature type="region of interest" description="Disordered" evidence="2">
    <location>
        <begin position="501"/>
        <end position="538"/>
    </location>
</feature>
<comment type="caution">
    <text evidence="5">The sequence shown here is derived from an EMBL/GenBank/DDBJ whole genome shotgun (WGS) entry which is preliminary data.</text>
</comment>
<feature type="compositionally biased region" description="Basic and acidic residues" evidence="2">
    <location>
        <begin position="509"/>
        <end position="532"/>
    </location>
</feature>
<accession>A0AAE1NTG2</accession>